<reference evidence="1 2" key="1">
    <citation type="submission" date="2016-10" db="EMBL/GenBank/DDBJ databases">
        <authorList>
            <person name="de Groot N.N."/>
        </authorList>
    </citation>
    <scope>NUCLEOTIDE SEQUENCE [LARGE SCALE GENOMIC DNA]</scope>
    <source>
        <strain evidence="1 2">LMG 2247</strain>
    </source>
</reference>
<dbReference type="Proteomes" id="UP000199706">
    <property type="component" value="Unassembled WGS sequence"/>
</dbReference>
<accession>A0A1G8GY22</accession>
<name>A0A1G8GY22_9BURK</name>
<sequence length="107" mass="12322">MDKLVTYVSAIHGHVSPVAILKQTVQRDSWSDQGFDVQKEETRYTFDNGVVIRRVVEQDQFPTELVCAECWISYEVIEQPSGSRVSPAKKNFDNACREAFWLKYYAA</sequence>
<protein>
    <submittedName>
        <fullName evidence="1">Uncharacterized protein</fullName>
    </submittedName>
</protein>
<dbReference type="OrthoDB" id="8605335at2"/>
<organism evidence="1 2">
    <name type="scientific">Paraburkholderia phenazinium</name>
    <dbReference type="NCBI Taxonomy" id="60549"/>
    <lineage>
        <taxon>Bacteria</taxon>
        <taxon>Pseudomonadati</taxon>
        <taxon>Pseudomonadota</taxon>
        <taxon>Betaproteobacteria</taxon>
        <taxon>Burkholderiales</taxon>
        <taxon>Burkholderiaceae</taxon>
        <taxon>Paraburkholderia</taxon>
    </lineage>
</organism>
<gene>
    <name evidence="1" type="ORF">SAMN05216466_115198</name>
</gene>
<evidence type="ECO:0000313" key="1">
    <source>
        <dbReference type="EMBL" id="SDH99293.1"/>
    </source>
</evidence>
<evidence type="ECO:0000313" key="2">
    <source>
        <dbReference type="Proteomes" id="UP000199706"/>
    </source>
</evidence>
<dbReference type="RefSeq" id="WP_090689546.1">
    <property type="nucleotide sequence ID" value="NZ_CADERL010000024.1"/>
</dbReference>
<dbReference type="AlphaFoldDB" id="A0A1G8GY22"/>
<proteinExistence type="predicted"/>
<dbReference type="EMBL" id="FNCJ01000015">
    <property type="protein sequence ID" value="SDH99293.1"/>
    <property type="molecule type" value="Genomic_DNA"/>
</dbReference>